<dbReference type="PANTHER" id="PTHR33753">
    <property type="entry name" value="1,4-BETA-D-GLUCAN CELLOBIOHYDROLASE B"/>
    <property type="match status" value="1"/>
</dbReference>
<comment type="similarity">
    <text evidence="2 9">Belongs to the glycosyl hydrolase 7 (cellulase C) family.</text>
</comment>
<evidence type="ECO:0000256" key="1">
    <source>
        <dbReference type="ARBA" id="ARBA00000966"/>
    </source>
</evidence>
<dbReference type="Pfam" id="PF00840">
    <property type="entry name" value="Glyco_hydro_7"/>
    <property type="match status" value="1"/>
</dbReference>
<dbReference type="PANTHER" id="PTHR33753:SF1">
    <property type="entry name" value="ENDO-BETA-1,4-GLUCANASE CELB"/>
    <property type="match status" value="1"/>
</dbReference>
<evidence type="ECO:0000256" key="5">
    <source>
        <dbReference type="ARBA" id="ARBA00023180"/>
    </source>
</evidence>
<keyword evidence="6" id="KW-0119">Carbohydrate metabolism</keyword>
<dbReference type="GO" id="GO:0030245">
    <property type="term" value="P:cellulose catabolic process"/>
    <property type="evidence" value="ECO:0007669"/>
    <property type="project" value="UniProtKB-KW"/>
</dbReference>
<dbReference type="AlphaFoldDB" id="A0A0D2Q2B2"/>
<dbReference type="PRINTS" id="PR00734">
    <property type="entry name" value="GLHYDRLASE7"/>
</dbReference>
<evidence type="ECO:0000256" key="7">
    <source>
        <dbReference type="ARBA" id="ARBA00023295"/>
    </source>
</evidence>
<organism evidence="11 12">
    <name type="scientific">Hypholoma sublateritium (strain FD-334 SS-4)</name>
    <dbReference type="NCBI Taxonomy" id="945553"/>
    <lineage>
        <taxon>Eukaryota</taxon>
        <taxon>Fungi</taxon>
        <taxon>Dikarya</taxon>
        <taxon>Basidiomycota</taxon>
        <taxon>Agaricomycotina</taxon>
        <taxon>Agaricomycetes</taxon>
        <taxon>Agaricomycetidae</taxon>
        <taxon>Agaricales</taxon>
        <taxon>Agaricineae</taxon>
        <taxon>Strophariaceae</taxon>
        <taxon>Hypholoma</taxon>
    </lineage>
</organism>
<keyword evidence="7 9" id="KW-0326">Glycosidase</keyword>
<name>A0A0D2Q2B2_HYPSF</name>
<proteinExistence type="inferred from homology"/>
<evidence type="ECO:0000313" key="11">
    <source>
        <dbReference type="EMBL" id="KJA25670.1"/>
    </source>
</evidence>
<dbReference type="InterPro" id="IPR001722">
    <property type="entry name" value="Glyco_hydro_7"/>
</dbReference>
<dbReference type="OMA" id="MDIMEAN"/>
<accession>A0A0D2Q2B2</accession>
<evidence type="ECO:0000256" key="9">
    <source>
        <dbReference type="RuleBase" id="RU361164"/>
    </source>
</evidence>
<reference evidence="12" key="1">
    <citation type="submission" date="2014-04" db="EMBL/GenBank/DDBJ databases">
        <title>Evolutionary Origins and Diversification of the Mycorrhizal Mutualists.</title>
        <authorList>
            <consortium name="DOE Joint Genome Institute"/>
            <consortium name="Mycorrhizal Genomics Consortium"/>
            <person name="Kohler A."/>
            <person name="Kuo A."/>
            <person name="Nagy L.G."/>
            <person name="Floudas D."/>
            <person name="Copeland A."/>
            <person name="Barry K.W."/>
            <person name="Cichocki N."/>
            <person name="Veneault-Fourrey C."/>
            <person name="LaButti K."/>
            <person name="Lindquist E.A."/>
            <person name="Lipzen A."/>
            <person name="Lundell T."/>
            <person name="Morin E."/>
            <person name="Murat C."/>
            <person name="Riley R."/>
            <person name="Ohm R."/>
            <person name="Sun H."/>
            <person name="Tunlid A."/>
            <person name="Henrissat B."/>
            <person name="Grigoriev I.V."/>
            <person name="Hibbett D.S."/>
            <person name="Martin F."/>
        </authorList>
    </citation>
    <scope>NUCLEOTIDE SEQUENCE [LARGE SCALE GENOMIC DNA]</scope>
    <source>
        <strain evidence="12">FD-334 SS-4</strain>
    </source>
</reference>
<dbReference type="Proteomes" id="UP000054270">
    <property type="component" value="Unassembled WGS sequence"/>
</dbReference>
<evidence type="ECO:0000256" key="10">
    <source>
        <dbReference type="SAM" id="SignalP"/>
    </source>
</evidence>
<feature type="chain" id="PRO_5002261226" description="Glucanase" evidence="10">
    <location>
        <begin position="21"/>
        <end position="425"/>
    </location>
</feature>
<keyword evidence="8 9" id="KW-0624">Polysaccharide degradation</keyword>
<dbReference type="Gene3D" id="2.70.100.10">
    <property type="entry name" value="Glycoside hydrolase, family 7, domain"/>
    <property type="match status" value="1"/>
</dbReference>
<feature type="signal peptide" evidence="10">
    <location>
        <begin position="1"/>
        <end position="20"/>
    </location>
</feature>
<protein>
    <recommendedName>
        <fullName evidence="9">Glucanase</fullName>
        <ecNumber evidence="9">3.2.1.-</ecNumber>
    </recommendedName>
</protein>
<dbReference type="EC" id="3.2.1.-" evidence="9"/>
<dbReference type="SUPFAM" id="SSF49899">
    <property type="entry name" value="Concanavalin A-like lectins/glucanases"/>
    <property type="match status" value="1"/>
</dbReference>
<evidence type="ECO:0000256" key="8">
    <source>
        <dbReference type="ARBA" id="ARBA00023326"/>
    </source>
</evidence>
<evidence type="ECO:0000256" key="6">
    <source>
        <dbReference type="ARBA" id="ARBA00023277"/>
    </source>
</evidence>
<dbReference type="GO" id="GO:0008810">
    <property type="term" value="F:cellulase activity"/>
    <property type="evidence" value="ECO:0007669"/>
    <property type="project" value="UniProtKB-EC"/>
</dbReference>
<keyword evidence="4 9" id="KW-0136">Cellulose degradation</keyword>
<evidence type="ECO:0000256" key="2">
    <source>
        <dbReference type="ARBA" id="ARBA00006044"/>
    </source>
</evidence>
<evidence type="ECO:0000256" key="3">
    <source>
        <dbReference type="ARBA" id="ARBA00022801"/>
    </source>
</evidence>
<dbReference type="InterPro" id="IPR013320">
    <property type="entry name" value="ConA-like_dom_sf"/>
</dbReference>
<dbReference type="OrthoDB" id="412382at2759"/>
<gene>
    <name evidence="11" type="ORF">HYPSUDRAFT_181867</name>
</gene>
<keyword evidence="5" id="KW-0325">Glycoprotein</keyword>
<evidence type="ECO:0000256" key="4">
    <source>
        <dbReference type="ARBA" id="ARBA00023001"/>
    </source>
</evidence>
<keyword evidence="10" id="KW-0732">Signal</keyword>
<dbReference type="CDD" id="cd07999">
    <property type="entry name" value="GH7_CBH_EG"/>
    <property type="match status" value="1"/>
</dbReference>
<keyword evidence="12" id="KW-1185">Reference proteome</keyword>
<comment type="catalytic activity">
    <reaction evidence="1">
        <text>Endohydrolysis of (1-&gt;4)-beta-D-glucosidic linkages in cellulose, lichenin and cereal beta-D-glucans.</text>
        <dbReference type="EC" id="3.2.1.4"/>
    </reaction>
</comment>
<sequence length="425" mass="45415">MSCLRSLVALVPLFVAVAYGQQIGTNTPEINPSLLWEECTFPGLCQKVNGSVTIDANYRWTHNVGGYTNCKNGNTWDATICPDATTCAENCAVEGVDYASSGVFTSGNALTLSLNTVTNSGPRLYLLGADQKSYQMFKLNQHEFTFDVDLSQVACGMNAALYFSEMDLHGGSASTNKAGAKFGTGYCDAQCPSGDNFFNGQVSATSDLLNQANLENNGICCNEMDIWEANRVSNAFTTHGCSQNGPYTCSGAGCQGQCDGNGCAFNAFHQGDQQFYGSGLTIDTTKKFTVVTQFLTNNGLSSGHLTEIRRLYVQNGRIHENPPTQVKGMPPFNSVSQQYCDAQRTIMNATNLFDETGGMEPLSNAFETGMVLVFSLWDDPFGGMTWLDGPGAGSCPGGLDTSGGPVVNVTFSNIKFGNIGSTFLL</sequence>
<keyword evidence="3 9" id="KW-0378">Hydrolase</keyword>
<dbReference type="InterPro" id="IPR037019">
    <property type="entry name" value="Glyco_hydro_7_sf"/>
</dbReference>
<dbReference type="EMBL" id="KN817530">
    <property type="protein sequence ID" value="KJA25670.1"/>
    <property type="molecule type" value="Genomic_DNA"/>
</dbReference>
<evidence type="ECO:0000313" key="12">
    <source>
        <dbReference type="Proteomes" id="UP000054270"/>
    </source>
</evidence>